<sequence length="885" mass="95346">MTADARLGTITTRVPARMDRLPWSRFHWMIVVGLGTVWILDGLEVTIVGSVAARLTESGSGIELSPSDIGLAAAIYVAGACLGALFFGQLTDRFGRKKLFILTLVVYVLATVATAFAFAPWYFFACRFVTGMGIGGEYAAINSAIDELIPARARGRVDLAINGSYWVGSALGALAALLLLDTSIFPQDLGWRLAFGIGGVLGLAIMIVRRHVPESPRWLFIHGREEDAEAIVDRIEAEVREDTGQELAEPGESITVRQRRAIPFREIAQVAVKVYPKRATLGFALFVGQAFLYNAVTFDLGTILSKYFDVASGAVPYFIALFAVGNFLGPLLLGRMFDTVGRKPMISGTYFMSAALTVVLGVFLATGALSSWTFIALVSVTFFFASAGASSAYLTVSEIFPMETRALAIAFFYAIGTAAGGITGPLIFGNLIDSGAVEKVAIGFFVGAAIMAVGGVAELFFGVRAEQASLENIARPLTAEAADGEPVEKAPEKAPAKGAAKAAPKGAAAKAAAERLPERREALEARRHAEEGRARAAEHRAAVHQLRPRADEGDAAALERLRVEEVLAQIAEWDAERLTEEATAHDERAEAERTRDDTERASALSRAEAAEERARALRERVESLAAENEEDSALHATLAAAADERARAGEQRAMAAETHARAAGLEGNEAEIALEQAETYAEWERMHNELALAHTARADGDEEGAAEHERRAAVHRLRAESAADRMEAAQHRSAAESLAAEAGTAEQAERERAEAAERERAARERDERIRARLLRRERERRAGLRRFLPGPGQTFYSPGMMTGRSGEWSSGADIALDREVNAIAQALAEHGPTGRARLAEMVGARYWGPGRFRAALREAVHEGRARPLAGNEYGPPENSDADTEA</sequence>
<keyword evidence="9" id="KW-1185">Reference proteome</keyword>
<protein>
    <submittedName>
        <fullName evidence="8">Predicted arabinose efflux permease, MFS family</fullName>
    </submittedName>
</protein>
<feature type="transmembrane region" description="Helical" evidence="6">
    <location>
        <begin position="283"/>
        <end position="308"/>
    </location>
</feature>
<feature type="compositionally biased region" description="Basic and acidic residues" evidence="5">
    <location>
        <begin position="486"/>
        <end position="495"/>
    </location>
</feature>
<feature type="transmembrane region" description="Helical" evidence="6">
    <location>
        <begin position="440"/>
        <end position="461"/>
    </location>
</feature>
<dbReference type="AlphaFoldDB" id="A0A239MN65"/>
<evidence type="ECO:0000256" key="6">
    <source>
        <dbReference type="SAM" id="Phobius"/>
    </source>
</evidence>
<evidence type="ECO:0000256" key="4">
    <source>
        <dbReference type="ARBA" id="ARBA00023136"/>
    </source>
</evidence>
<gene>
    <name evidence="8" type="ORF">SAMN05443665_103022</name>
</gene>
<feature type="transmembrane region" description="Helical" evidence="6">
    <location>
        <begin position="345"/>
        <end position="366"/>
    </location>
</feature>
<feature type="transmembrane region" description="Helical" evidence="6">
    <location>
        <begin position="314"/>
        <end position="333"/>
    </location>
</feature>
<feature type="transmembrane region" description="Helical" evidence="6">
    <location>
        <begin position="128"/>
        <end position="145"/>
    </location>
</feature>
<feature type="region of interest" description="Disordered" evidence="5">
    <location>
        <begin position="863"/>
        <end position="885"/>
    </location>
</feature>
<evidence type="ECO:0000256" key="3">
    <source>
        <dbReference type="ARBA" id="ARBA00022989"/>
    </source>
</evidence>
<keyword evidence="4 6" id="KW-0472">Membrane</keyword>
<feature type="compositionally biased region" description="Low complexity" evidence="5">
    <location>
        <begin position="496"/>
        <end position="511"/>
    </location>
</feature>
<dbReference type="EMBL" id="FZOR01000030">
    <property type="protein sequence ID" value="SNT44171.1"/>
    <property type="molecule type" value="Genomic_DNA"/>
</dbReference>
<feature type="transmembrane region" description="Helical" evidence="6">
    <location>
        <begin position="372"/>
        <end position="394"/>
    </location>
</feature>
<organism evidence="8 9">
    <name type="scientific">Actinomadura meyerae</name>
    <dbReference type="NCBI Taxonomy" id="240840"/>
    <lineage>
        <taxon>Bacteria</taxon>
        <taxon>Bacillati</taxon>
        <taxon>Actinomycetota</taxon>
        <taxon>Actinomycetes</taxon>
        <taxon>Streptosporangiales</taxon>
        <taxon>Thermomonosporaceae</taxon>
        <taxon>Actinomadura</taxon>
    </lineage>
</organism>
<proteinExistence type="predicted"/>
<name>A0A239MN65_9ACTN</name>
<dbReference type="Pfam" id="PF00083">
    <property type="entry name" value="Sugar_tr"/>
    <property type="match status" value="1"/>
</dbReference>
<evidence type="ECO:0000256" key="2">
    <source>
        <dbReference type="ARBA" id="ARBA00022692"/>
    </source>
</evidence>
<dbReference type="Proteomes" id="UP000198318">
    <property type="component" value="Unassembled WGS sequence"/>
</dbReference>
<dbReference type="CDD" id="cd17316">
    <property type="entry name" value="MFS_SV2_like"/>
    <property type="match status" value="1"/>
</dbReference>
<feature type="transmembrane region" description="Helical" evidence="6">
    <location>
        <begin position="69"/>
        <end position="87"/>
    </location>
</feature>
<dbReference type="InterPro" id="IPR036259">
    <property type="entry name" value="MFS_trans_sf"/>
</dbReference>
<feature type="region of interest" description="Disordered" evidence="5">
    <location>
        <begin position="481"/>
        <end position="551"/>
    </location>
</feature>
<comment type="subcellular location">
    <subcellularLocation>
        <location evidence="1">Cell membrane</location>
        <topology evidence="1">Multi-pass membrane protein</topology>
    </subcellularLocation>
</comment>
<reference evidence="8 9" key="1">
    <citation type="submission" date="2017-06" db="EMBL/GenBank/DDBJ databases">
        <authorList>
            <person name="Kim H.J."/>
            <person name="Triplett B.A."/>
        </authorList>
    </citation>
    <scope>NUCLEOTIDE SEQUENCE [LARGE SCALE GENOMIC DNA]</scope>
    <source>
        <strain evidence="8 9">DSM 44715</strain>
    </source>
</reference>
<feature type="compositionally biased region" description="Low complexity" evidence="5">
    <location>
        <begin position="735"/>
        <end position="746"/>
    </location>
</feature>
<feature type="transmembrane region" description="Helical" evidence="6">
    <location>
        <begin position="406"/>
        <end position="428"/>
    </location>
</feature>
<feature type="compositionally biased region" description="Basic and acidic residues" evidence="5">
    <location>
        <begin position="581"/>
        <end position="600"/>
    </location>
</feature>
<evidence type="ECO:0000259" key="7">
    <source>
        <dbReference type="PROSITE" id="PS50850"/>
    </source>
</evidence>
<evidence type="ECO:0000256" key="5">
    <source>
        <dbReference type="SAM" id="MobiDB-lite"/>
    </source>
</evidence>
<dbReference type="GO" id="GO:0046943">
    <property type="term" value="F:carboxylic acid transmembrane transporter activity"/>
    <property type="evidence" value="ECO:0007669"/>
    <property type="project" value="TreeGrafter"/>
</dbReference>
<feature type="domain" description="Major facilitator superfamily (MFS) profile" evidence="7">
    <location>
        <begin position="30"/>
        <end position="466"/>
    </location>
</feature>
<feature type="compositionally biased region" description="Basic and acidic residues" evidence="5">
    <location>
        <begin position="747"/>
        <end position="765"/>
    </location>
</feature>
<dbReference type="GO" id="GO:0005886">
    <property type="term" value="C:plasma membrane"/>
    <property type="evidence" value="ECO:0007669"/>
    <property type="project" value="UniProtKB-SubCell"/>
</dbReference>
<feature type="transmembrane region" description="Helical" evidence="6">
    <location>
        <begin position="99"/>
        <end position="122"/>
    </location>
</feature>
<keyword evidence="2 6" id="KW-0812">Transmembrane</keyword>
<feature type="transmembrane region" description="Helical" evidence="6">
    <location>
        <begin position="165"/>
        <end position="185"/>
    </location>
</feature>
<dbReference type="SUPFAM" id="SSF103473">
    <property type="entry name" value="MFS general substrate transporter"/>
    <property type="match status" value="1"/>
</dbReference>
<evidence type="ECO:0000313" key="8">
    <source>
        <dbReference type="EMBL" id="SNT44171.1"/>
    </source>
</evidence>
<dbReference type="PROSITE" id="PS50850">
    <property type="entry name" value="MFS"/>
    <property type="match status" value="1"/>
</dbReference>
<dbReference type="InterPro" id="IPR020846">
    <property type="entry name" value="MFS_dom"/>
</dbReference>
<feature type="compositionally biased region" description="Basic and acidic residues" evidence="5">
    <location>
        <begin position="718"/>
        <end position="734"/>
    </location>
</feature>
<dbReference type="PANTHER" id="PTHR23508">
    <property type="entry name" value="CARBOXYLIC ACID TRANSPORTER PROTEIN HOMOLOG"/>
    <property type="match status" value="1"/>
</dbReference>
<dbReference type="RefSeq" id="WP_089328875.1">
    <property type="nucleotide sequence ID" value="NZ_FZOR01000030.1"/>
</dbReference>
<feature type="region of interest" description="Disordered" evidence="5">
    <location>
        <begin position="718"/>
        <end position="765"/>
    </location>
</feature>
<accession>A0A239MN65</accession>
<feature type="compositionally biased region" description="Basic and acidic residues" evidence="5">
    <location>
        <begin position="512"/>
        <end position="541"/>
    </location>
</feature>
<evidence type="ECO:0000313" key="9">
    <source>
        <dbReference type="Proteomes" id="UP000198318"/>
    </source>
</evidence>
<dbReference type="InterPro" id="IPR005828">
    <property type="entry name" value="MFS_sugar_transport-like"/>
</dbReference>
<feature type="transmembrane region" description="Helical" evidence="6">
    <location>
        <begin position="191"/>
        <end position="208"/>
    </location>
</feature>
<keyword evidence="3 6" id="KW-1133">Transmembrane helix</keyword>
<evidence type="ECO:0000256" key="1">
    <source>
        <dbReference type="ARBA" id="ARBA00004651"/>
    </source>
</evidence>
<feature type="transmembrane region" description="Helical" evidence="6">
    <location>
        <begin position="26"/>
        <end position="49"/>
    </location>
</feature>
<dbReference type="PANTHER" id="PTHR23508:SF10">
    <property type="entry name" value="CARBOXYLIC ACID TRANSPORTER PROTEIN HOMOLOG"/>
    <property type="match status" value="1"/>
</dbReference>
<dbReference type="Gene3D" id="1.20.1250.20">
    <property type="entry name" value="MFS general substrate transporter like domains"/>
    <property type="match status" value="1"/>
</dbReference>
<feature type="region of interest" description="Disordered" evidence="5">
    <location>
        <begin position="581"/>
        <end position="611"/>
    </location>
</feature>